<keyword evidence="1" id="KW-0812">Transmembrane</keyword>
<evidence type="ECO:0000313" key="3">
    <source>
        <dbReference type="Proteomes" id="UP000661163"/>
    </source>
</evidence>
<dbReference type="Proteomes" id="UP000661163">
    <property type="component" value="Unassembled WGS sequence"/>
</dbReference>
<sequence>MKTEMSAYCAIELTPEEASATSGGVEWKTFGPFVTLAIATAIATAVASVVVHLVDAWIDHKFHC</sequence>
<evidence type="ECO:0000313" key="2">
    <source>
        <dbReference type="EMBL" id="NEI51804.1"/>
    </source>
</evidence>
<protein>
    <submittedName>
        <fullName evidence="2">Uncharacterized protein</fullName>
    </submittedName>
</protein>
<proteinExistence type="predicted"/>
<accession>A0AAE4YVF5</accession>
<keyword evidence="1" id="KW-1133">Transmembrane helix</keyword>
<feature type="transmembrane region" description="Helical" evidence="1">
    <location>
        <begin position="33"/>
        <end position="58"/>
    </location>
</feature>
<organism evidence="2 3">
    <name type="scientific">Rhizobium ruizarguesonis</name>
    <dbReference type="NCBI Taxonomy" id="2081791"/>
    <lineage>
        <taxon>Bacteria</taxon>
        <taxon>Pseudomonadati</taxon>
        <taxon>Pseudomonadota</taxon>
        <taxon>Alphaproteobacteria</taxon>
        <taxon>Hyphomicrobiales</taxon>
        <taxon>Rhizobiaceae</taxon>
        <taxon>Rhizobium/Agrobacterium group</taxon>
        <taxon>Rhizobium</taxon>
    </lineage>
</organism>
<comment type="caution">
    <text evidence="2">The sequence shown here is derived from an EMBL/GenBank/DDBJ whole genome shotgun (WGS) entry which is preliminary data.</text>
</comment>
<dbReference type="EMBL" id="WUFC01000031">
    <property type="protein sequence ID" value="NEI51804.1"/>
    <property type="molecule type" value="Genomic_DNA"/>
</dbReference>
<dbReference type="AlphaFoldDB" id="A0AAE4YVF5"/>
<evidence type="ECO:0000256" key="1">
    <source>
        <dbReference type="SAM" id="Phobius"/>
    </source>
</evidence>
<gene>
    <name evidence="2" type="ORF">GR217_29620</name>
</gene>
<reference evidence="2 3" key="1">
    <citation type="submission" date="2019-12" db="EMBL/GenBank/DDBJ databases">
        <title>Rhizobium genotypes associated with high levels of biological nitrogen fixation by grain legumes in a temperate-maritime cropping system.</title>
        <authorList>
            <person name="Maluk M."/>
            <person name="Francesc Ferrando Molina F."/>
            <person name="Lopez Del Egido L."/>
            <person name="Lafos M."/>
            <person name="Langarica-Fuentes A."/>
            <person name="Gebre Yohannes G."/>
            <person name="Young M.W."/>
            <person name="Martin P."/>
            <person name="Gantlett R."/>
            <person name="Kenicer G."/>
            <person name="Hawes C."/>
            <person name="Begg G.S."/>
            <person name="Quilliam R.S."/>
            <person name="Squire G.R."/>
            <person name="Poole P.S."/>
            <person name="Young P.W."/>
            <person name="Iannetta P.M."/>
            <person name="James E.K."/>
        </authorList>
    </citation>
    <scope>NUCLEOTIDE SEQUENCE [LARGE SCALE GENOMIC DNA]</scope>
    <source>
        <strain evidence="2 3">JHI985</strain>
    </source>
</reference>
<name>A0AAE4YVF5_9HYPH</name>
<keyword evidence="1" id="KW-0472">Membrane</keyword>
<dbReference type="RefSeq" id="WP_157635850.1">
    <property type="nucleotide sequence ID" value="NZ_WUFC01000031.1"/>
</dbReference>